<comment type="subcellular location">
    <subcellularLocation>
        <location evidence="3">Postsynaptic density</location>
    </subcellularLocation>
</comment>
<evidence type="ECO:0000256" key="1">
    <source>
        <dbReference type="ARBA" id="ARBA00023018"/>
    </source>
</evidence>
<dbReference type="PANTHER" id="PTHR15917">
    <property type="match status" value="1"/>
</dbReference>
<keyword evidence="2 6" id="KW-0175">Coiled coil</keyword>
<gene>
    <name evidence="8" type="ORF">ACEWY4_010701</name>
</gene>
<name>A0ABD1K2M6_9TELE</name>
<sequence>MFHSGRPRGALGPPEHECVCKVACVYERECVCEDACVCEQERVSEQECVCEGECVCEHSVGRRKCLRRHIRDTMEQLEYVLSELKDVARELQEVVVQIDKLTGDMDLDAETDESTAACSSGSSERGPSDTNTHTHPHTDTQTHHHHHYHLSQDTLSDSCSLGSAPENPLFASGTETLLHSRLELRGSQSQLSSCGAAQVNGRNYLFPNSPKITLSTPNSPKRTFFIPSSVQGSCYSPNGSCYRTSSPKGSFTSPLPLWVCVSGGGRRFSEQELDHALCCDDDDEDVEGGSSGARSSRLSSADSSVFSSTPLHMLQVATLSPTQTRTCATQTVSDKSTQTDWPYVSPKVRRWSAERS</sequence>
<protein>
    <recommendedName>
        <fullName evidence="5">Inhibitory synaptic factor 1</fullName>
    </recommendedName>
</protein>
<organism evidence="8 9">
    <name type="scientific">Coilia grayii</name>
    <name type="common">Gray's grenadier anchovy</name>
    <dbReference type="NCBI Taxonomy" id="363190"/>
    <lineage>
        <taxon>Eukaryota</taxon>
        <taxon>Metazoa</taxon>
        <taxon>Chordata</taxon>
        <taxon>Craniata</taxon>
        <taxon>Vertebrata</taxon>
        <taxon>Euteleostomi</taxon>
        <taxon>Actinopterygii</taxon>
        <taxon>Neopterygii</taxon>
        <taxon>Teleostei</taxon>
        <taxon>Clupei</taxon>
        <taxon>Clupeiformes</taxon>
        <taxon>Clupeoidei</taxon>
        <taxon>Engraulidae</taxon>
        <taxon>Coilinae</taxon>
        <taxon>Coilia</taxon>
    </lineage>
</organism>
<dbReference type="Proteomes" id="UP001591681">
    <property type="component" value="Unassembled WGS sequence"/>
</dbReference>
<evidence type="ECO:0000256" key="5">
    <source>
        <dbReference type="ARBA" id="ARBA00039636"/>
    </source>
</evidence>
<dbReference type="AlphaFoldDB" id="A0ABD1K2M6"/>
<comment type="similarity">
    <text evidence="4">Belongs to the INSYN1 family.</text>
</comment>
<dbReference type="PANTHER" id="PTHR15917:SF3">
    <property type="entry name" value="INHIBITORY SYNAPTIC FACTOR 1"/>
    <property type="match status" value="1"/>
</dbReference>
<dbReference type="GO" id="GO:0014069">
    <property type="term" value="C:postsynaptic density"/>
    <property type="evidence" value="ECO:0007669"/>
    <property type="project" value="UniProtKB-SubCell"/>
</dbReference>
<keyword evidence="9" id="KW-1185">Reference proteome</keyword>
<evidence type="ECO:0000313" key="8">
    <source>
        <dbReference type="EMBL" id="KAL2093389.1"/>
    </source>
</evidence>
<feature type="coiled-coil region" evidence="6">
    <location>
        <begin position="74"/>
        <end position="104"/>
    </location>
</feature>
<feature type="compositionally biased region" description="Polar residues" evidence="7">
    <location>
        <begin position="151"/>
        <end position="160"/>
    </location>
</feature>
<keyword evidence="1" id="KW-0770">Synapse</keyword>
<dbReference type="InterPro" id="IPR027997">
    <property type="entry name" value="Largen/INSYN1"/>
</dbReference>
<comment type="caution">
    <text evidence="8">The sequence shown here is derived from an EMBL/GenBank/DDBJ whole genome shotgun (WGS) entry which is preliminary data.</text>
</comment>
<feature type="compositionally biased region" description="Polar residues" evidence="7">
    <location>
        <begin position="114"/>
        <end position="129"/>
    </location>
</feature>
<evidence type="ECO:0000256" key="6">
    <source>
        <dbReference type="SAM" id="Coils"/>
    </source>
</evidence>
<evidence type="ECO:0000256" key="4">
    <source>
        <dbReference type="ARBA" id="ARBA00038239"/>
    </source>
</evidence>
<evidence type="ECO:0000256" key="7">
    <source>
        <dbReference type="SAM" id="MobiDB-lite"/>
    </source>
</evidence>
<reference evidence="8 9" key="1">
    <citation type="submission" date="2024-09" db="EMBL/GenBank/DDBJ databases">
        <title>A chromosome-level genome assembly of Gray's grenadier anchovy, Coilia grayii.</title>
        <authorList>
            <person name="Fu Z."/>
        </authorList>
    </citation>
    <scope>NUCLEOTIDE SEQUENCE [LARGE SCALE GENOMIC DNA]</scope>
    <source>
        <strain evidence="8">G4</strain>
        <tissue evidence="8">Muscle</tissue>
    </source>
</reference>
<dbReference type="Pfam" id="PF15252">
    <property type="entry name" value="DUF4589"/>
    <property type="match status" value="1"/>
</dbReference>
<accession>A0ABD1K2M6</accession>
<evidence type="ECO:0000256" key="3">
    <source>
        <dbReference type="ARBA" id="ARBA00034105"/>
    </source>
</evidence>
<dbReference type="EMBL" id="JBHFQA010000009">
    <property type="protein sequence ID" value="KAL2093389.1"/>
    <property type="molecule type" value="Genomic_DNA"/>
</dbReference>
<proteinExistence type="inferred from homology"/>
<evidence type="ECO:0000256" key="2">
    <source>
        <dbReference type="ARBA" id="ARBA00023054"/>
    </source>
</evidence>
<feature type="region of interest" description="Disordered" evidence="7">
    <location>
        <begin position="109"/>
        <end position="160"/>
    </location>
</feature>
<evidence type="ECO:0000313" key="9">
    <source>
        <dbReference type="Proteomes" id="UP001591681"/>
    </source>
</evidence>